<evidence type="ECO:0000256" key="2">
    <source>
        <dbReference type="ARBA" id="ARBA00023239"/>
    </source>
</evidence>
<gene>
    <name evidence="5" type="ORF">H2O64_14900</name>
</gene>
<name>A0ABR7QBN4_9FLAO</name>
<dbReference type="InterPro" id="IPR050325">
    <property type="entry name" value="Prot/Nucl_acid_deglycase"/>
</dbReference>
<dbReference type="InterPro" id="IPR002818">
    <property type="entry name" value="DJ-1/PfpI"/>
</dbReference>
<comment type="caution">
    <text evidence="5">The sequence shown here is derived from an EMBL/GenBank/DDBJ whole genome shotgun (WGS) entry which is preliminary data.</text>
</comment>
<keyword evidence="6" id="KW-1185">Reference proteome</keyword>
<dbReference type="EMBL" id="JACGWS010000009">
    <property type="protein sequence ID" value="MBC8755964.1"/>
    <property type="molecule type" value="Genomic_DNA"/>
</dbReference>
<dbReference type="PANTHER" id="PTHR48094">
    <property type="entry name" value="PROTEIN/NUCLEIC ACID DEGLYCASE DJ-1-RELATED"/>
    <property type="match status" value="1"/>
</dbReference>
<dbReference type="RefSeq" id="WP_187563006.1">
    <property type="nucleotide sequence ID" value="NZ_JACGWS010000009.1"/>
</dbReference>
<dbReference type="CDD" id="cd03141">
    <property type="entry name" value="GATase1_Hsp31_like"/>
    <property type="match status" value="1"/>
</dbReference>
<dbReference type="SUPFAM" id="SSF52317">
    <property type="entry name" value="Class I glutamine amidotransferase-like"/>
    <property type="match status" value="1"/>
</dbReference>
<comment type="similarity">
    <text evidence="3">Belongs to the peptidase C56 family. HSP31-like subfamily.</text>
</comment>
<proteinExistence type="inferred from homology"/>
<organism evidence="5 6">
    <name type="scientific">Kordia aestuariivivens</name>
    <dbReference type="NCBI Taxonomy" id="2759037"/>
    <lineage>
        <taxon>Bacteria</taxon>
        <taxon>Pseudomonadati</taxon>
        <taxon>Bacteroidota</taxon>
        <taxon>Flavobacteriia</taxon>
        <taxon>Flavobacteriales</taxon>
        <taxon>Flavobacteriaceae</taxon>
        <taxon>Kordia</taxon>
    </lineage>
</organism>
<evidence type="ECO:0000256" key="3">
    <source>
        <dbReference type="ARBA" id="ARBA00038493"/>
    </source>
</evidence>
<keyword evidence="5" id="KW-0315">Glutamine amidotransferase</keyword>
<protein>
    <submittedName>
        <fullName evidence="5">Type 1 glutamine amidotransferase domain-containing protein</fullName>
    </submittedName>
</protein>
<feature type="domain" description="DJ-1/PfpI" evidence="4">
    <location>
        <begin position="26"/>
        <end position="223"/>
    </location>
</feature>
<evidence type="ECO:0000313" key="6">
    <source>
        <dbReference type="Proteomes" id="UP000619238"/>
    </source>
</evidence>
<reference evidence="5 6" key="1">
    <citation type="submission" date="2020-07" db="EMBL/GenBank/DDBJ databases">
        <title>Description of Kordia aestuariivivens sp. nov., isolated from a tidal flat.</title>
        <authorList>
            <person name="Park S."/>
            <person name="Yoon J.-H."/>
        </authorList>
    </citation>
    <scope>NUCLEOTIDE SEQUENCE [LARGE SCALE GENOMIC DNA]</scope>
    <source>
        <strain evidence="5 6">YSTF-M3</strain>
    </source>
</reference>
<evidence type="ECO:0000259" key="4">
    <source>
        <dbReference type="Pfam" id="PF01965"/>
    </source>
</evidence>
<accession>A0ABR7QBN4</accession>
<dbReference type="PANTHER" id="PTHR48094:SF11">
    <property type="entry name" value="GLUTATHIONE-INDEPENDENT GLYOXALASE HSP31-RELATED"/>
    <property type="match status" value="1"/>
</dbReference>
<sequence>MKKVIFITTSHNKLGESGLQTGVWLEEVATPYFELMNENIHVEIASIKGGVIPIDPTSELKDWETEDTIKFKNDSTAISLMENSLKLSDLIGSDYDLVYFPGGHGPMWDFVNNQILNRFLQEVIVLDKPIAAMCHGVAVLIDAIDLEGNAFVKGKKLTSFADSEEVAVRAENVVPFSLESKLKELESIYSKGDDFTPYVVVEKNLITGQNPASSYSVAQEIIKLLSNKRD</sequence>
<evidence type="ECO:0000256" key="1">
    <source>
        <dbReference type="ARBA" id="ARBA00023016"/>
    </source>
</evidence>
<evidence type="ECO:0000313" key="5">
    <source>
        <dbReference type="EMBL" id="MBC8755964.1"/>
    </source>
</evidence>
<dbReference type="InterPro" id="IPR029062">
    <property type="entry name" value="Class_I_gatase-like"/>
</dbReference>
<dbReference type="Gene3D" id="3.40.50.880">
    <property type="match status" value="1"/>
</dbReference>
<keyword evidence="2" id="KW-0456">Lyase</keyword>
<keyword evidence="1" id="KW-0346">Stress response</keyword>
<dbReference type="Proteomes" id="UP000619238">
    <property type="component" value="Unassembled WGS sequence"/>
</dbReference>
<dbReference type="Pfam" id="PF01965">
    <property type="entry name" value="DJ-1_PfpI"/>
    <property type="match status" value="1"/>
</dbReference>